<reference evidence="1" key="1">
    <citation type="journal article" date="2021" name="New Phytol.">
        <title>Evolutionary innovations through gain and loss of genes in the ectomycorrhizal Boletales.</title>
        <authorList>
            <person name="Wu G."/>
            <person name="Miyauchi S."/>
            <person name="Morin E."/>
            <person name="Kuo A."/>
            <person name="Drula E."/>
            <person name="Varga T."/>
            <person name="Kohler A."/>
            <person name="Feng B."/>
            <person name="Cao Y."/>
            <person name="Lipzen A."/>
            <person name="Daum C."/>
            <person name="Hundley H."/>
            <person name="Pangilinan J."/>
            <person name="Johnson J."/>
            <person name="Barry K."/>
            <person name="LaButti K."/>
            <person name="Ng V."/>
            <person name="Ahrendt S."/>
            <person name="Min B."/>
            <person name="Choi I.G."/>
            <person name="Park H."/>
            <person name="Plett J.M."/>
            <person name="Magnuson J."/>
            <person name="Spatafora J.W."/>
            <person name="Nagy L.G."/>
            <person name="Henrissat B."/>
            <person name="Grigoriev I.V."/>
            <person name="Yang Z.L."/>
            <person name="Xu J."/>
            <person name="Martin F.M."/>
        </authorList>
    </citation>
    <scope>NUCLEOTIDE SEQUENCE</scope>
    <source>
        <strain evidence="1">KUC20120723A-06</strain>
    </source>
</reference>
<organism evidence="1 2">
    <name type="scientific">Leucogyrophana mollusca</name>
    <dbReference type="NCBI Taxonomy" id="85980"/>
    <lineage>
        <taxon>Eukaryota</taxon>
        <taxon>Fungi</taxon>
        <taxon>Dikarya</taxon>
        <taxon>Basidiomycota</taxon>
        <taxon>Agaricomycotina</taxon>
        <taxon>Agaricomycetes</taxon>
        <taxon>Agaricomycetidae</taxon>
        <taxon>Boletales</taxon>
        <taxon>Boletales incertae sedis</taxon>
        <taxon>Leucogyrophana</taxon>
    </lineage>
</organism>
<sequence length="244" mass="26978">MADLSSSSTDAPNDTTLENCLREAEELKQEGNEHFRASQWNEALVSYRGALARLPNRKESQTLPIDEADPDEELDLHPPRDTKGTAPEHPAIDPPSELELECSKARAVLNANIGACLVKVEDHKGVVEACTQALLDDPKYIKALQRRAASNEKIDTWSSLSRAQEDYTALLELLPPSSLQLAQVKRSLQSLKPRQEAAQKRETDEMMSKLKGLGNSILGNFGLSTDNFKFEPNGQGGYSMNFSR</sequence>
<evidence type="ECO:0000313" key="2">
    <source>
        <dbReference type="Proteomes" id="UP000790709"/>
    </source>
</evidence>
<comment type="caution">
    <text evidence="1">The sequence shown here is derived from an EMBL/GenBank/DDBJ whole genome shotgun (WGS) entry which is preliminary data.</text>
</comment>
<evidence type="ECO:0000313" key="1">
    <source>
        <dbReference type="EMBL" id="KAH7924883.1"/>
    </source>
</evidence>
<proteinExistence type="predicted"/>
<accession>A0ACB8BJ85</accession>
<keyword evidence="2" id="KW-1185">Reference proteome</keyword>
<gene>
    <name evidence="1" type="ORF">BV22DRAFT_1034674</name>
</gene>
<dbReference type="EMBL" id="MU266414">
    <property type="protein sequence ID" value="KAH7924883.1"/>
    <property type="molecule type" value="Genomic_DNA"/>
</dbReference>
<dbReference type="Proteomes" id="UP000790709">
    <property type="component" value="Unassembled WGS sequence"/>
</dbReference>
<name>A0ACB8BJ85_9AGAM</name>
<protein>
    <submittedName>
        <fullName evidence="1">Uncharacterized protein</fullName>
    </submittedName>
</protein>